<dbReference type="Proteomes" id="UP000616769">
    <property type="component" value="Unassembled WGS sequence"/>
</dbReference>
<dbReference type="PANTHER" id="PTHR24223">
    <property type="entry name" value="ATP-BINDING CASSETTE SUB-FAMILY C"/>
    <property type="match status" value="1"/>
</dbReference>
<accession>A0A132AA90</accession>
<keyword evidence="2" id="KW-0813">Transport</keyword>
<keyword evidence="3" id="KW-0812">Transmembrane</keyword>
<dbReference type="GO" id="GO:0140359">
    <property type="term" value="F:ABC-type transporter activity"/>
    <property type="evidence" value="ECO:0007669"/>
    <property type="project" value="InterPro"/>
</dbReference>
<keyword evidence="4" id="KW-0677">Repeat</keyword>
<dbReference type="GO" id="GO:0012505">
    <property type="term" value="C:endomembrane system"/>
    <property type="evidence" value="ECO:0007669"/>
    <property type="project" value="UniProtKB-SubCell"/>
</dbReference>
<comment type="subcellular location">
    <subcellularLocation>
        <location evidence="1">Endomembrane system</location>
        <topology evidence="1">Multi-pass membrane protein</topology>
    </subcellularLocation>
</comment>
<dbReference type="EMBL" id="JXLN01011996">
    <property type="protein sequence ID" value="KPM07896.1"/>
    <property type="molecule type" value="Genomic_DNA"/>
</dbReference>
<comment type="caution">
    <text evidence="9">The sequence shown here is derived from an EMBL/GenBank/DDBJ whole genome shotgun (WGS) entry which is preliminary data.</text>
</comment>
<dbReference type="GO" id="GO:0016020">
    <property type="term" value="C:membrane"/>
    <property type="evidence" value="ECO:0007669"/>
    <property type="project" value="InterPro"/>
</dbReference>
<evidence type="ECO:0000256" key="7">
    <source>
        <dbReference type="ARBA" id="ARBA00022989"/>
    </source>
</evidence>
<dbReference type="SUPFAM" id="SSF90123">
    <property type="entry name" value="ABC transporter transmembrane region"/>
    <property type="match status" value="1"/>
</dbReference>
<evidence type="ECO:0000256" key="4">
    <source>
        <dbReference type="ARBA" id="ARBA00022737"/>
    </source>
</evidence>
<evidence type="ECO:0000256" key="1">
    <source>
        <dbReference type="ARBA" id="ARBA00004127"/>
    </source>
</evidence>
<keyword evidence="6" id="KW-0067">ATP-binding</keyword>
<evidence type="ECO:0000313" key="9">
    <source>
        <dbReference type="EMBL" id="KPM07896.1"/>
    </source>
</evidence>
<dbReference type="VEuPathDB" id="VectorBase:SSCA009788"/>
<organism evidence="9 10">
    <name type="scientific">Sarcoptes scabiei</name>
    <name type="common">Itch mite</name>
    <name type="synonym">Acarus scabiei</name>
    <dbReference type="NCBI Taxonomy" id="52283"/>
    <lineage>
        <taxon>Eukaryota</taxon>
        <taxon>Metazoa</taxon>
        <taxon>Ecdysozoa</taxon>
        <taxon>Arthropoda</taxon>
        <taxon>Chelicerata</taxon>
        <taxon>Arachnida</taxon>
        <taxon>Acari</taxon>
        <taxon>Acariformes</taxon>
        <taxon>Sarcoptiformes</taxon>
        <taxon>Astigmata</taxon>
        <taxon>Psoroptidia</taxon>
        <taxon>Sarcoptoidea</taxon>
        <taxon>Sarcoptidae</taxon>
        <taxon>Sarcoptinae</taxon>
        <taxon>Sarcoptes</taxon>
    </lineage>
</organism>
<evidence type="ECO:0000256" key="6">
    <source>
        <dbReference type="ARBA" id="ARBA00022840"/>
    </source>
</evidence>
<dbReference type="OrthoDB" id="6412548at2759"/>
<evidence type="ECO:0000313" key="10">
    <source>
        <dbReference type="Proteomes" id="UP000616769"/>
    </source>
</evidence>
<dbReference type="PANTHER" id="PTHR24223:SF443">
    <property type="entry name" value="MULTIDRUG-RESISTANCE LIKE PROTEIN 1, ISOFORM I"/>
    <property type="match status" value="1"/>
</dbReference>
<dbReference type="GO" id="GO:0005524">
    <property type="term" value="F:ATP binding"/>
    <property type="evidence" value="ECO:0007669"/>
    <property type="project" value="UniProtKB-KW"/>
</dbReference>
<dbReference type="PROSITE" id="PS50929">
    <property type="entry name" value="ABC_TM1F"/>
    <property type="match status" value="1"/>
</dbReference>
<evidence type="ECO:0000256" key="2">
    <source>
        <dbReference type="ARBA" id="ARBA00022448"/>
    </source>
</evidence>
<reference evidence="9 10" key="1">
    <citation type="journal article" date="2015" name="Parasit. Vectors">
        <title>Draft genome of the scabies mite.</title>
        <authorList>
            <person name="Rider S.D.Jr."/>
            <person name="Morgan M.S."/>
            <person name="Arlian L.G."/>
        </authorList>
    </citation>
    <scope>NUCLEOTIDE SEQUENCE [LARGE SCALE GENOMIC DNA]</scope>
    <source>
        <strain evidence="9">Arlian Lab</strain>
    </source>
</reference>
<gene>
    <name evidence="9" type="ORF">QR98_0064070</name>
</gene>
<dbReference type="Pfam" id="PF00664">
    <property type="entry name" value="ABC_membrane"/>
    <property type="match status" value="1"/>
</dbReference>
<evidence type="ECO:0000256" key="3">
    <source>
        <dbReference type="ARBA" id="ARBA00022692"/>
    </source>
</evidence>
<proteinExistence type="predicted"/>
<dbReference type="InterPro" id="IPR036640">
    <property type="entry name" value="ABC1_TM_sf"/>
</dbReference>
<sequence length="123" mass="14021">MKLLIDFVEQSNEPNWHGYVYSIGMFLITSGQIFALNYYFQRMTIAGQRIQTQLIGAIYRKSLKLSNSSRSKFTVGQIVNLMAVDARRFVAITPFINLIWSAPVQIIIALSLLWQQLGKTAFS</sequence>
<protein>
    <submittedName>
        <fullName evidence="9">ABC transporter sub-family C-like protein 6</fullName>
    </submittedName>
</protein>
<evidence type="ECO:0000256" key="5">
    <source>
        <dbReference type="ARBA" id="ARBA00022741"/>
    </source>
</evidence>
<dbReference type="InterPro" id="IPR050173">
    <property type="entry name" value="ABC_transporter_C-like"/>
</dbReference>
<name>A0A132AA90_SARSC</name>
<evidence type="ECO:0000256" key="8">
    <source>
        <dbReference type="ARBA" id="ARBA00023136"/>
    </source>
</evidence>
<keyword evidence="7" id="KW-1133">Transmembrane helix</keyword>
<keyword evidence="8" id="KW-0472">Membrane</keyword>
<dbReference type="AlphaFoldDB" id="A0A132AA90"/>
<dbReference type="Gene3D" id="1.20.1560.10">
    <property type="entry name" value="ABC transporter type 1, transmembrane domain"/>
    <property type="match status" value="1"/>
</dbReference>
<keyword evidence="5" id="KW-0547">Nucleotide-binding</keyword>
<dbReference type="InterPro" id="IPR011527">
    <property type="entry name" value="ABC1_TM_dom"/>
</dbReference>